<feature type="region of interest" description="Disordered" evidence="1">
    <location>
        <begin position="295"/>
        <end position="320"/>
    </location>
</feature>
<sequence length="790" mass="85245">MAMEDVKTPLLRSLSARTRSLVFGYLTADEGTAKEGRVGLLEVPDGSRSLEGFREGEAVVDLDGLGSAESVRFLYDPSDPSAGSPNLQPNLTPPLSGSWATGTLDPSIRSGEAYFTACEPTTANAGTYHLFRAGVPKLTRSENFFQLFYSSCEDVYIHAERIADENICFRWDMARERDVEEFSGLGEKRLFTLYHNFVAPSIPIVITPEVDTPPRSRAPSIDNTNNNKINNSNNNKNQAPNMNAYYVPITRKTSQASNPVERTISSITAVEDLLTEEDGNENTLFAEGLKDFMGTGRGTPAFGSTENSESGGGSREGMELPDEVNITPLAGGTMITPGALNNRIASDARSGGRNRLTVPAVNVDRVPKKESIRISDSYNRLYPYVPYFDPKQSQQADNSQGLDEGIGTNSNLARFRPQQVGSSPLLNIPRSKGSLPFLAEPRGPGLVGLKEGERKRETLVLPGIVGSKSRGITSIVSGGSNPSSGDWNRQGTIRGYQNIPGVNVNNLLPNIKSNSERQVGANSGMKILPLKEIEGIDDIVETPEFPTNRKPAVRGSPMDMYITDDIGFPVVMDRSSRKATEKGNISGLNADEWGKTKGTTGYADMGRLPEGLKKRLRNKGSIPASPRGGLPGTPKEPQRTVNTRTPSKGIPRGANIVAKPPGIRTPSPRGSKARSMGTNTPRPRTPSPTSSGLKNTGRRSPSSPSLVATDANVKTGNSGSNGKRGVREKLEIVDYKKIIEDRKKKSTIPRFKSSKDFVKWLKENRPGDGGVGREDGRLAGATAATINADN</sequence>
<feature type="region of interest" description="Disordered" evidence="1">
    <location>
        <begin position="78"/>
        <end position="98"/>
    </location>
</feature>
<name>A0AAN8MRH0_9PEZI</name>
<reference evidence="2 3" key="1">
    <citation type="submission" date="2019-10" db="EMBL/GenBank/DDBJ databases">
        <authorList>
            <person name="Palmer J.M."/>
        </authorList>
    </citation>
    <scope>NUCLEOTIDE SEQUENCE [LARGE SCALE GENOMIC DNA]</scope>
    <source>
        <strain evidence="2 3">TWF718</strain>
    </source>
</reference>
<evidence type="ECO:0000313" key="3">
    <source>
        <dbReference type="Proteomes" id="UP001313282"/>
    </source>
</evidence>
<evidence type="ECO:0000313" key="2">
    <source>
        <dbReference type="EMBL" id="KAK6339898.1"/>
    </source>
</evidence>
<feature type="region of interest" description="Disordered" evidence="1">
    <location>
        <begin position="576"/>
        <end position="730"/>
    </location>
</feature>
<dbReference type="EMBL" id="JAVHNR010000006">
    <property type="protein sequence ID" value="KAK6339898.1"/>
    <property type="molecule type" value="Genomic_DNA"/>
</dbReference>
<comment type="caution">
    <text evidence="2">The sequence shown here is derived from an EMBL/GenBank/DDBJ whole genome shotgun (WGS) entry which is preliminary data.</text>
</comment>
<feature type="compositionally biased region" description="Polar residues" evidence="1">
    <location>
        <begin position="692"/>
        <end position="721"/>
    </location>
</feature>
<dbReference type="AlphaFoldDB" id="A0AAN8MRH0"/>
<protein>
    <submittedName>
        <fullName evidence="2">Uncharacterized protein</fullName>
    </submittedName>
</protein>
<feature type="compositionally biased region" description="Polar residues" evidence="1">
    <location>
        <begin position="81"/>
        <end position="98"/>
    </location>
</feature>
<evidence type="ECO:0000256" key="1">
    <source>
        <dbReference type="SAM" id="MobiDB-lite"/>
    </source>
</evidence>
<feature type="compositionally biased region" description="Low complexity" evidence="1">
    <location>
        <begin position="223"/>
        <end position="241"/>
    </location>
</feature>
<feature type="region of interest" description="Disordered" evidence="1">
    <location>
        <begin position="210"/>
        <end position="241"/>
    </location>
</feature>
<organism evidence="2 3">
    <name type="scientific">Orbilia javanica</name>
    <dbReference type="NCBI Taxonomy" id="47235"/>
    <lineage>
        <taxon>Eukaryota</taxon>
        <taxon>Fungi</taxon>
        <taxon>Dikarya</taxon>
        <taxon>Ascomycota</taxon>
        <taxon>Pezizomycotina</taxon>
        <taxon>Orbiliomycetes</taxon>
        <taxon>Orbiliales</taxon>
        <taxon>Orbiliaceae</taxon>
        <taxon>Orbilia</taxon>
    </lineage>
</organism>
<dbReference type="Proteomes" id="UP001313282">
    <property type="component" value="Unassembled WGS sequence"/>
</dbReference>
<proteinExistence type="predicted"/>
<accession>A0AAN8MRH0</accession>
<gene>
    <name evidence="2" type="ORF">TWF718_009285</name>
</gene>
<keyword evidence="3" id="KW-1185">Reference proteome</keyword>